<dbReference type="Pfam" id="PF03544">
    <property type="entry name" value="TonB_C"/>
    <property type="match status" value="1"/>
</dbReference>
<dbReference type="InterPro" id="IPR037682">
    <property type="entry name" value="TonB_C"/>
</dbReference>
<name>A0ABP8HAG9_9BACT</name>
<accession>A0ABP8HAG9</accession>
<organism evidence="4 5">
    <name type="scientific">Flaviaesturariibacter amylovorans</name>
    <dbReference type="NCBI Taxonomy" id="1084520"/>
    <lineage>
        <taxon>Bacteria</taxon>
        <taxon>Pseudomonadati</taxon>
        <taxon>Bacteroidota</taxon>
        <taxon>Chitinophagia</taxon>
        <taxon>Chitinophagales</taxon>
        <taxon>Chitinophagaceae</taxon>
        <taxon>Flaviaestuariibacter</taxon>
    </lineage>
</organism>
<comment type="caution">
    <text evidence="4">The sequence shown here is derived from an EMBL/GenBank/DDBJ whole genome shotgun (WGS) entry which is preliminary data.</text>
</comment>
<feature type="compositionally biased region" description="Pro residues" evidence="1">
    <location>
        <begin position="85"/>
        <end position="96"/>
    </location>
</feature>
<evidence type="ECO:0000256" key="1">
    <source>
        <dbReference type="SAM" id="MobiDB-lite"/>
    </source>
</evidence>
<feature type="transmembrane region" description="Helical" evidence="2">
    <location>
        <begin position="38"/>
        <end position="57"/>
    </location>
</feature>
<dbReference type="RefSeq" id="WP_345256774.1">
    <property type="nucleotide sequence ID" value="NZ_BAABGY010000009.1"/>
</dbReference>
<feature type="domain" description="TonB C-terminal" evidence="3">
    <location>
        <begin position="211"/>
        <end position="271"/>
    </location>
</feature>
<dbReference type="PANTHER" id="PTHR33446:SF2">
    <property type="entry name" value="PROTEIN TONB"/>
    <property type="match status" value="1"/>
</dbReference>
<feature type="region of interest" description="Disordered" evidence="1">
    <location>
        <begin position="78"/>
        <end position="115"/>
    </location>
</feature>
<gene>
    <name evidence="4" type="ORF">GCM10023184_32080</name>
</gene>
<dbReference type="Gene3D" id="3.30.1150.10">
    <property type="match status" value="1"/>
</dbReference>
<keyword evidence="2" id="KW-0812">Transmembrane</keyword>
<keyword evidence="2" id="KW-1133">Transmembrane helix</keyword>
<evidence type="ECO:0000259" key="3">
    <source>
        <dbReference type="Pfam" id="PF03544"/>
    </source>
</evidence>
<evidence type="ECO:0000256" key="2">
    <source>
        <dbReference type="SAM" id="Phobius"/>
    </source>
</evidence>
<evidence type="ECO:0000313" key="4">
    <source>
        <dbReference type="EMBL" id="GAA4336677.1"/>
    </source>
</evidence>
<proteinExistence type="predicted"/>
<keyword evidence="5" id="KW-1185">Reference proteome</keyword>
<dbReference type="Proteomes" id="UP001501725">
    <property type="component" value="Unassembled WGS sequence"/>
</dbReference>
<reference evidence="5" key="1">
    <citation type="journal article" date="2019" name="Int. J. Syst. Evol. Microbiol.">
        <title>The Global Catalogue of Microorganisms (GCM) 10K type strain sequencing project: providing services to taxonomists for standard genome sequencing and annotation.</title>
        <authorList>
            <consortium name="The Broad Institute Genomics Platform"/>
            <consortium name="The Broad Institute Genome Sequencing Center for Infectious Disease"/>
            <person name="Wu L."/>
            <person name="Ma J."/>
        </authorList>
    </citation>
    <scope>NUCLEOTIDE SEQUENCE [LARGE SCALE GENOMIC DNA]</scope>
    <source>
        <strain evidence="5">JCM 17919</strain>
    </source>
</reference>
<dbReference type="SUPFAM" id="SSF74653">
    <property type="entry name" value="TolA/TonB C-terminal domain"/>
    <property type="match status" value="1"/>
</dbReference>
<dbReference type="PANTHER" id="PTHR33446">
    <property type="entry name" value="PROTEIN TONB-RELATED"/>
    <property type="match status" value="1"/>
</dbReference>
<sequence length="275" mass="30476">MEANKIMNADLLDLVFEGRNKEYGAYELRRSYNKRIRTALLVTAALFLLALLLSFVSNKLAPSEEDRTVEDVVLEKIAEPEPPKAEPPPPPPPKTEPPPKVEMTKFTPPKIVKDEEVKKEDIPPEVEKLEDTKIAVVSQEGVKADVAVPPVDEGKAVVEAPKDETNYDQTFTKVEIEAEFPGGQKAWANYLQRNLNADVPGQNGAPAGTYTIRVQFIVDKEGNISEVKALNDPGYGMGDEAVRAIKRGPKWTPAQQNGRQVKAYRTQPITFLVSE</sequence>
<dbReference type="EMBL" id="BAABGY010000009">
    <property type="protein sequence ID" value="GAA4336677.1"/>
    <property type="molecule type" value="Genomic_DNA"/>
</dbReference>
<evidence type="ECO:0000313" key="5">
    <source>
        <dbReference type="Proteomes" id="UP001501725"/>
    </source>
</evidence>
<keyword evidence="2" id="KW-0472">Membrane</keyword>
<dbReference type="InterPro" id="IPR051045">
    <property type="entry name" value="TonB-dependent_transducer"/>
</dbReference>
<protein>
    <submittedName>
        <fullName evidence="4">Energy transducer TonB</fullName>
    </submittedName>
</protein>